<evidence type="ECO:0000313" key="13">
    <source>
        <dbReference type="Proteomes" id="UP000749010"/>
    </source>
</evidence>
<feature type="coiled-coil region" evidence="7">
    <location>
        <begin position="153"/>
        <end position="208"/>
    </location>
</feature>
<evidence type="ECO:0000256" key="7">
    <source>
        <dbReference type="SAM" id="Coils"/>
    </source>
</evidence>
<keyword evidence="4 9" id="KW-0812">Transmembrane</keyword>
<dbReference type="InterPro" id="IPR011066">
    <property type="entry name" value="MscS_channel_C_sf"/>
</dbReference>
<dbReference type="Gene3D" id="2.30.30.60">
    <property type="match status" value="1"/>
</dbReference>
<evidence type="ECO:0000313" key="12">
    <source>
        <dbReference type="EMBL" id="NMQ28259.1"/>
    </source>
</evidence>
<dbReference type="Gene3D" id="3.30.70.100">
    <property type="match status" value="1"/>
</dbReference>
<evidence type="ECO:0000256" key="5">
    <source>
        <dbReference type="ARBA" id="ARBA00022989"/>
    </source>
</evidence>
<organism evidence="12 13">
    <name type="scientific">Candidatus Accumulibacter phosphatis</name>
    <dbReference type="NCBI Taxonomy" id="327160"/>
    <lineage>
        <taxon>Bacteria</taxon>
        <taxon>Pseudomonadati</taxon>
        <taxon>Pseudomonadota</taxon>
        <taxon>Betaproteobacteria</taxon>
        <taxon>Candidatus Accumulibacter</taxon>
    </lineage>
</organism>
<keyword evidence="7" id="KW-0175">Coiled coil</keyword>
<feature type="transmembrane region" description="Helical" evidence="9">
    <location>
        <begin position="580"/>
        <end position="604"/>
    </location>
</feature>
<dbReference type="InterPro" id="IPR011014">
    <property type="entry name" value="MscS_channel_TM-2"/>
</dbReference>
<evidence type="ECO:0000259" key="11">
    <source>
        <dbReference type="Pfam" id="PF21082"/>
    </source>
</evidence>
<comment type="similarity">
    <text evidence="2">Belongs to the MscS (TC 1.A.23) family.</text>
</comment>
<evidence type="ECO:0000256" key="8">
    <source>
        <dbReference type="SAM" id="MobiDB-lite"/>
    </source>
</evidence>
<keyword evidence="5 9" id="KW-1133">Transmembrane helix</keyword>
<keyword evidence="3" id="KW-1003">Cell membrane</keyword>
<feature type="transmembrane region" description="Helical" evidence="9">
    <location>
        <begin position="557"/>
        <end position="574"/>
    </location>
</feature>
<feature type="compositionally biased region" description="Basic and acidic residues" evidence="8">
    <location>
        <begin position="799"/>
        <end position="809"/>
    </location>
</feature>
<comment type="caution">
    <text evidence="12">The sequence shown here is derived from an EMBL/GenBank/DDBJ whole genome shotgun (WGS) entry which is preliminary data.</text>
</comment>
<dbReference type="Proteomes" id="UP000749010">
    <property type="component" value="Unassembled WGS sequence"/>
</dbReference>
<feature type="domain" description="Mechanosensitive ion channel MscS" evidence="10">
    <location>
        <begin position="598"/>
        <end position="664"/>
    </location>
</feature>
<feature type="transmembrane region" description="Helical" evidence="9">
    <location>
        <begin position="516"/>
        <end position="536"/>
    </location>
</feature>
<dbReference type="InterPro" id="IPR049278">
    <property type="entry name" value="MS_channel_C"/>
</dbReference>
<comment type="subcellular location">
    <subcellularLocation>
        <location evidence="1">Cell membrane</location>
        <topology evidence="1">Multi-pass membrane protein</topology>
    </subcellularLocation>
</comment>
<gene>
    <name evidence="12" type="ORF">E4Q23_11140</name>
</gene>
<dbReference type="Pfam" id="PF21082">
    <property type="entry name" value="MS_channel_3rd"/>
    <property type="match status" value="1"/>
</dbReference>
<dbReference type="InterPro" id="IPR023408">
    <property type="entry name" value="MscS_beta-dom_sf"/>
</dbReference>
<evidence type="ECO:0000256" key="4">
    <source>
        <dbReference type="ARBA" id="ARBA00022692"/>
    </source>
</evidence>
<dbReference type="SUPFAM" id="SSF50182">
    <property type="entry name" value="Sm-like ribonucleoproteins"/>
    <property type="match status" value="1"/>
</dbReference>
<accession>A0ABX1TVD5</accession>
<protein>
    <submittedName>
        <fullName evidence="12">Mechanosensitive ion channel</fullName>
    </submittedName>
</protein>
<reference evidence="12 13" key="1">
    <citation type="submission" date="2019-03" db="EMBL/GenBank/DDBJ databases">
        <title>Metabolic reconstructions from genomes of highly enriched 'Candidatus Accumulibacter' and 'Candidatus Competibacter' bioreactor populations.</title>
        <authorList>
            <person name="Annavajhala M.K."/>
            <person name="Welles L."/>
            <person name="Abbas B."/>
            <person name="Sorokin D."/>
            <person name="Park H."/>
            <person name="Van Loosdrecht M."/>
            <person name="Chandran K."/>
        </authorList>
    </citation>
    <scope>NUCLEOTIDE SEQUENCE [LARGE SCALE GENOMIC DNA]</scope>
    <source>
        <strain evidence="12 13">SBR_S</strain>
    </source>
</reference>
<name>A0ABX1TVD5_9PROT</name>
<dbReference type="InterPro" id="IPR010920">
    <property type="entry name" value="LSM_dom_sf"/>
</dbReference>
<sequence length="809" mass="90145">MDPCGNCAASRPESASMTLQRFFFALYILLLAPLADAQLSLPKQLFGASKEASKPAEATTTEAVDPRAEAATLLAEARRQQDEQRLKDRAATENGSPISERQRLLGRLVLLYGERVNLLDELDTLNNAPPETPNQRTLLAEFDGPPPYSALRVDALRDEYDTLSEHLKSLAAAGRALEEQQTELIDARKRASKAVRLAEDRLASANKREQVDKDRDNRELASLGQRQVEADLTTTTLGRELIQREVEKLQPLREKMQRLLARVLPEQRLSKEDFEQQKASLRGRQNRVSAEIDRVVAANSKLAAERERLAKLLTGADPNGPIAHRMRVLDVQMETGRLTLMTLSWLDGLIQIAGSAWEQRFVGFRSDDSATRQAVLSALQRTAEELASRQDLFREMQDGARTAVMQQALRLDNTSLSSSARSQESAILQALEKRVQDYQSVEIAGRQLYRQIKRWLKDFGYSGEAVDADDWKLGALQITNILKQIWDFEMFAVEDSTFVDGKTVSVSYGITVGKSIGAIALYIVGYWLFSLLSARLQRLMVSRFRVDQQLASVIRRWSMIALALVLVIFILNLARIPLTVFAFMGGALAIGIGFGTQTIIKNVISGIIILFERKIRVGDIVAIEGMTGYVTQVDLRASTLRGFDGLEALVPNSSLLENQIINWTYSNTHVRREIRIGIAYGSPVRDAADIISGCADDHGQVLSDPKPEVFFEDFGDNALLLVLVFWVELGPNLMGRRVDSDLRYAMEKRLGKAGITISFPQRDVHLDLSQPLPVRVVQAPASEGGERQASAAQRNAQPTEKHDDERKTP</sequence>
<evidence type="ECO:0000259" key="10">
    <source>
        <dbReference type="Pfam" id="PF00924"/>
    </source>
</evidence>
<evidence type="ECO:0000256" key="1">
    <source>
        <dbReference type="ARBA" id="ARBA00004651"/>
    </source>
</evidence>
<evidence type="ECO:0000256" key="6">
    <source>
        <dbReference type="ARBA" id="ARBA00023136"/>
    </source>
</evidence>
<evidence type="ECO:0000256" key="3">
    <source>
        <dbReference type="ARBA" id="ARBA00022475"/>
    </source>
</evidence>
<dbReference type="InterPro" id="IPR052702">
    <property type="entry name" value="MscS-like_channel"/>
</dbReference>
<feature type="region of interest" description="Disordered" evidence="8">
    <location>
        <begin position="79"/>
        <end position="98"/>
    </location>
</feature>
<evidence type="ECO:0000256" key="2">
    <source>
        <dbReference type="ARBA" id="ARBA00008017"/>
    </source>
</evidence>
<dbReference type="Pfam" id="PF00924">
    <property type="entry name" value="MS_channel_2nd"/>
    <property type="match status" value="1"/>
</dbReference>
<dbReference type="InterPro" id="IPR006685">
    <property type="entry name" value="MscS_channel_2nd"/>
</dbReference>
<dbReference type="PANTHER" id="PTHR30347:SF1">
    <property type="entry name" value="MECHANOSENSITIVE CHANNEL MSCK"/>
    <property type="match status" value="1"/>
</dbReference>
<dbReference type="SUPFAM" id="SSF82861">
    <property type="entry name" value="Mechanosensitive channel protein MscS (YggB), transmembrane region"/>
    <property type="match status" value="1"/>
</dbReference>
<dbReference type="Gene3D" id="1.10.287.1260">
    <property type="match status" value="1"/>
</dbReference>
<dbReference type="SUPFAM" id="SSF82689">
    <property type="entry name" value="Mechanosensitive channel protein MscS (YggB), C-terminal domain"/>
    <property type="match status" value="1"/>
</dbReference>
<keyword evidence="6 9" id="KW-0472">Membrane</keyword>
<feature type="domain" description="Mechanosensitive ion channel MscS C-terminal" evidence="11">
    <location>
        <begin position="673"/>
        <end position="757"/>
    </location>
</feature>
<evidence type="ECO:0000256" key="9">
    <source>
        <dbReference type="SAM" id="Phobius"/>
    </source>
</evidence>
<dbReference type="EMBL" id="SPMY01000029">
    <property type="protein sequence ID" value="NMQ28259.1"/>
    <property type="molecule type" value="Genomic_DNA"/>
</dbReference>
<feature type="region of interest" description="Disordered" evidence="8">
    <location>
        <begin position="778"/>
        <end position="809"/>
    </location>
</feature>
<keyword evidence="13" id="KW-1185">Reference proteome</keyword>
<proteinExistence type="inferred from homology"/>
<feature type="compositionally biased region" description="Basic and acidic residues" evidence="8">
    <location>
        <begin position="79"/>
        <end position="91"/>
    </location>
</feature>
<dbReference type="PANTHER" id="PTHR30347">
    <property type="entry name" value="POTASSIUM CHANNEL RELATED"/>
    <property type="match status" value="1"/>
</dbReference>